<dbReference type="Proteomes" id="UP001055108">
    <property type="component" value="Unassembled WGS sequence"/>
</dbReference>
<dbReference type="EMBL" id="BPQM01000059">
    <property type="protein sequence ID" value="GJD79274.1"/>
    <property type="molecule type" value="Genomic_DNA"/>
</dbReference>
<feature type="domain" description="Transposase IS4-like" evidence="1">
    <location>
        <begin position="72"/>
        <end position="151"/>
    </location>
</feature>
<evidence type="ECO:0000313" key="3">
    <source>
        <dbReference type="Proteomes" id="UP001055108"/>
    </source>
</evidence>
<accession>A0AA37MC74</accession>
<name>A0AA37MC74_9HYPH</name>
<reference evidence="2" key="1">
    <citation type="journal article" date="2016" name="Front. Microbiol.">
        <title>Genome Sequence of the Piezophilic, Mesophilic Sulfate-Reducing Bacterium Desulfovibrio indicus J2T.</title>
        <authorList>
            <person name="Cao J."/>
            <person name="Maignien L."/>
            <person name="Shao Z."/>
            <person name="Alain K."/>
            <person name="Jebbar M."/>
        </authorList>
    </citation>
    <scope>NUCLEOTIDE SEQUENCE</scope>
    <source>
        <strain evidence="2">NBRC 103626</strain>
    </source>
</reference>
<protein>
    <submittedName>
        <fullName evidence="2">IS5 family transposase ISMtsp14</fullName>
    </submittedName>
</protein>
<dbReference type="GO" id="GO:0004803">
    <property type="term" value="F:transposase activity"/>
    <property type="evidence" value="ECO:0007669"/>
    <property type="project" value="InterPro"/>
</dbReference>
<evidence type="ECO:0000313" key="2">
    <source>
        <dbReference type="EMBL" id="GJD79274.1"/>
    </source>
</evidence>
<proteinExistence type="predicted"/>
<sequence length="171" mass="18740">MQSRRAYPPDVSDEEWALVAPYLTLLPETAGQREHSLREVFNGLRYVVRVDPRNPPPWWSTAGRSARRPRVARAAWDGHKRTRGSKLHAAVDTLGQVLALHVTPADAEDRAAVAVLAEAVQEATGDRVDLAYVDQGYTGEPAAKAAADHGITLEVVKLSEAKCGFVLLPRR</sequence>
<comment type="caution">
    <text evidence="2">The sequence shown here is derived from an EMBL/GenBank/DDBJ whole genome shotgun (WGS) entry which is preliminary data.</text>
</comment>
<keyword evidence="3" id="KW-1185">Reference proteome</keyword>
<dbReference type="AlphaFoldDB" id="A0AA37MC74"/>
<evidence type="ECO:0000259" key="1">
    <source>
        <dbReference type="Pfam" id="PF01609"/>
    </source>
</evidence>
<dbReference type="PANTHER" id="PTHR30007:SF0">
    <property type="entry name" value="TRANSPOSASE"/>
    <property type="match status" value="1"/>
</dbReference>
<dbReference type="Pfam" id="PF01609">
    <property type="entry name" value="DDE_Tnp_1"/>
    <property type="match status" value="1"/>
</dbReference>
<dbReference type="PANTHER" id="PTHR30007">
    <property type="entry name" value="PHP DOMAIN PROTEIN"/>
    <property type="match status" value="1"/>
</dbReference>
<organism evidence="2 3">
    <name type="scientific">Methylobacterium gregans</name>
    <dbReference type="NCBI Taxonomy" id="374424"/>
    <lineage>
        <taxon>Bacteria</taxon>
        <taxon>Pseudomonadati</taxon>
        <taxon>Pseudomonadota</taxon>
        <taxon>Alphaproteobacteria</taxon>
        <taxon>Hyphomicrobiales</taxon>
        <taxon>Methylobacteriaceae</taxon>
        <taxon>Methylobacterium</taxon>
    </lineage>
</organism>
<reference evidence="2" key="2">
    <citation type="submission" date="2021-08" db="EMBL/GenBank/DDBJ databases">
        <authorList>
            <person name="Tani A."/>
            <person name="Ola A."/>
            <person name="Ogura Y."/>
            <person name="Katsura K."/>
            <person name="Hayashi T."/>
        </authorList>
    </citation>
    <scope>NUCLEOTIDE SEQUENCE</scope>
    <source>
        <strain evidence="2">NBRC 103626</strain>
    </source>
</reference>
<dbReference type="GO" id="GO:0003677">
    <property type="term" value="F:DNA binding"/>
    <property type="evidence" value="ECO:0007669"/>
    <property type="project" value="InterPro"/>
</dbReference>
<dbReference type="InterPro" id="IPR002559">
    <property type="entry name" value="Transposase_11"/>
</dbReference>
<gene>
    <name evidence="2" type="ORF">NBEOAGPD_2498</name>
</gene>
<dbReference type="GO" id="GO:0006313">
    <property type="term" value="P:DNA transposition"/>
    <property type="evidence" value="ECO:0007669"/>
    <property type="project" value="InterPro"/>
</dbReference>